<dbReference type="Proteomes" id="UP001066276">
    <property type="component" value="Chromosome 1_2"/>
</dbReference>
<evidence type="ECO:0000313" key="2">
    <source>
        <dbReference type="EMBL" id="KAJ1206230.1"/>
    </source>
</evidence>
<dbReference type="EMBL" id="JANPWB010000002">
    <property type="protein sequence ID" value="KAJ1206230.1"/>
    <property type="molecule type" value="Genomic_DNA"/>
</dbReference>
<comment type="caution">
    <text evidence="2">The sequence shown here is derived from an EMBL/GenBank/DDBJ whole genome shotgun (WGS) entry which is preliminary data.</text>
</comment>
<name>A0AAV7W018_PLEWA</name>
<feature type="region of interest" description="Disordered" evidence="1">
    <location>
        <begin position="40"/>
        <end position="149"/>
    </location>
</feature>
<dbReference type="AlphaFoldDB" id="A0AAV7W018"/>
<feature type="non-terminal residue" evidence="2">
    <location>
        <position position="1"/>
    </location>
</feature>
<organism evidence="2 3">
    <name type="scientific">Pleurodeles waltl</name>
    <name type="common">Iberian ribbed newt</name>
    <dbReference type="NCBI Taxonomy" id="8319"/>
    <lineage>
        <taxon>Eukaryota</taxon>
        <taxon>Metazoa</taxon>
        <taxon>Chordata</taxon>
        <taxon>Craniata</taxon>
        <taxon>Vertebrata</taxon>
        <taxon>Euteleostomi</taxon>
        <taxon>Amphibia</taxon>
        <taxon>Batrachia</taxon>
        <taxon>Caudata</taxon>
        <taxon>Salamandroidea</taxon>
        <taxon>Salamandridae</taxon>
        <taxon>Pleurodelinae</taxon>
        <taxon>Pleurodeles</taxon>
    </lineage>
</organism>
<reference evidence="2" key="1">
    <citation type="journal article" date="2022" name="bioRxiv">
        <title>Sequencing and chromosome-scale assembly of the giantPleurodeles waltlgenome.</title>
        <authorList>
            <person name="Brown T."/>
            <person name="Elewa A."/>
            <person name="Iarovenko S."/>
            <person name="Subramanian E."/>
            <person name="Araus A.J."/>
            <person name="Petzold A."/>
            <person name="Susuki M."/>
            <person name="Suzuki K.-i.T."/>
            <person name="Hayashi T."/>
            <person name="Toyoda A."/>
            <person name="Oliveira C."/>
            <person name="Osipova E."/>
            <person name="Leigh N.D."/>
            <person name="Simon A."/>
            <person name="Yun M.H."/>
        </authorList>
    </citation>
    <scope>NUCLEOTIDE SEQUENCE</scope>
    <source>
        <strain evidence="2">20211129_DDA</strain>
        <tissue evidence="2">Liver</tissue>
    </source>
</reference>
<feature type="compositionally biased region" description="Polar residues" evidence="1">
    <location>
        <begin position="115"/>
        <end position="149"/>
    </location>
</feature>
<evidence type="ECO:0000256" key="1">
    <source>
        <dbReference type="SAM" id="MobiDB-lite"/>
    </source>
</evidence>
<accession>A0AAV7W018</accession>
<keyword evidence="3" id="KW-1185">Reference proteome</keyword>
<sequence>NTESVAEGSTAQPSLYTHVAGSTELIPVSENTPLSVRELATQTSQATNGQQPKETTVTTSSGLSKDPNEDNNATPQSTNASLIGTSVFNSTEAFGQGRTTSPESSNTIEHGGTEKITTVFTNTTGVPDSNFTLPLGRGSSSTASISNEH</sequence>
<proteinExistence type="predicted"/>
<protein>
    <submittedName>
        <fullName evidence="2">Uncharacterized protein</fullName>
    </submittedName>
</protein>
<feature type="compositionally biased region" description="Polar residues" evidence="1">
    <location>
        <begin position="70"/>
        <end position="108"/>
    </location>
</feature>
<feature type="compositionally biased region" description="Polar residues" evidence="1">
    <location>
        <begin position="40"/>
        <end position="63"/>
    </location>
</feature>
<evidence type="ECO:0000313" key="3">
    <source>
        <dbReference type="Proteomes" id="UP001066276"/>
    </source>
</evidence>
<feature type="non-terminal residue" evidence="2">
    <location>
        <position position="149"/>
    </location>
</feature>
<gene>
    <name evidence="2" type="ORF">NDU88_001639</name>
</gene>